<reference evidence="7 8" key="1">
    <citation type="journal article" date="2019" name="Commun. Biol.">
        <title>The bagworm genome reveals a unique fibroin gene that provides high tensile strength.</title>
        <authorList>
            <person name="Kono N."/>
            <person name="Nakamura H."/>
            <person name="Ohtoshi R."/>
            <person name="Tomita M."/>
            <person name="Numata K."/>
            <person name="Arakawa K."/>
        </authorList>
    </citation>
    <scope>NUCLEOTIDE SEQUENCE [LARGE SCALE GENOMIC DNA]</scope>
</reference>
<dbReference type="AlphaFoldDB" id="A0A4C1ZFD5"/>
<organism evidence="7 8">
    <name type="scientific">Eumeta variegata</name>
    <name type="common">Bagworm moth</name>
    <name type="synonym">Eumeta japonica</name>
    <dbReference type="NCBI Taxonomy" id="151549"/>
    <lineage>
        <taxon>Eukaryota</taxon>
        <taxon>Metazoa</taxon>
        <taxon>Ecdysozoa</taxon>
        <taxon>Arthropoda</taxon>
        <taxon>Hexapoda</taxon>
        <taxon>Insecta</taxon>
        <taxon>Pterygota</taxon>
        <taxon>Neoptera</taxon>
        <taxon>Endopterygota</taxon>
        <taxon>Lepidoptera</taxon>
        <taxon>Glossata</taxon>
        <taxon>Ditrysia</taxon>
        <taxon>Tineoidea</taxon>
        <taxon>Psychidae</taxon>
        <taxon>Oiketicinae</taxon>
        <taxon>Eumeta</taxon>
    </lineage>
</organism>
<keyword evidence="3" id="KW-0456">Lyase</keyword>
<evidence type="ECO:0000313" key="8">
    <source>
        <dbReference type="Proteomes" id="UP000299102"/>
    </source>
</evidence>
<comment type="caution">
    <text evidence="7">The sequence shown here is derived from an EMBL/GenBank/DDBJ whole genome shotgun (WGS) entry which is preliminary data.</text>
</comment>
<evidence type="ECO:0000256" key="1">
    <source>
        <dbReference type="ARBA" id="ARBA00001933"/>
    </source>
</evidence>
<evidence type="ECO:0000259" key="6">
    <source>
        <dbReference type="Pfam" id="PF00291"/>
    </source>
</evidence>
<evidence type="ECO:0000256" key="2">
    <source>
        <dbReference type="ARBA" id="ARBA00022898"/>
    </source>
</evidence>
<feature type="domain" description="Tryptophan synthase beta chain-like PALP" evidence="6">
    <location>
        <begin position="2"/>
        <end position="104"/>
    </location>
</feature>
<sequence length="120" mass="12846">MIAGFGTVALEILEQVPLVDAVIVPVGSGGLIAGIATVVKSMKPDCLVYGVQTEKMPGFFKSLEKGEPVTIGVESTMAPNIGVAYVGTNAFHIAKSLVDKMVTILYQYISVQRMKLRRCE</sequence>
<dbReference type="PANTHER" id="PTHR48078:SF19">
    <property type="entry name" value="ACT DOMAIN-CONTAINING PROTEIN"/>
    <property type="match status" value="1"/>
</dbReference>
<dbReference type="Proteomes" id="UP000299102">
    <property type="component" value="Unassembled WGS sequence"/>
</dbReference>
<dbReference type="GO" id="GO:0004794">
    <property type="term" value="F:threonine deaminase activity"/>
    <property type="evidence" value="ECO:0007669"/>
    <property type="project" value="TreeGrafter"/>
</dbReference>
<keyword evidence="2" id="KW-0663">Pyridoxal phosphate</keyword>
<dbReference type="OrthoDB" id="4418812at2759"/>
<feature type="non-terminal residue" evidence="7">
    <location>
        <position position="120"/>
    </location>
</feature>
<protein>
    <recommendedName>
        <fullName evidence="4">L-serine deaminase</fullName>
    </recommendedName>
    <alternativeName>
        <fullName evidence="5">L-threonine dehydratase</fullName>
    </alternativeName>
</protein>
<dbReference type="GO" id="GO:0009097">
    <property type="term" value="P:isoleucine biosynthetic process"/>
    <property type="evidence" value="ECO:0007669"/>
    <property type="project" value="TreeGrafter"/>
</dbReference>
<proteinExistence type="predicted"/>
<dbReference type="EMBL" id="BGZK01001761">
    <property type="protein sequence ID" value="GBP85804.1"/>
    <property type="molecule type" value="Genomic_DNA"/>
</dbReference>
<accession>A0A4C1ZFD5</accession>
<gene>
    <name evidence="7" type="primary">SRR</name>
    <name evidence="7" type="ORF">EVAR_65868_1</name>
</gene>
<dbReference type="STRING" id="151549.A0A4C1ZFD5"/>
<dbReference type="InterPro" id="IPR001926">
    <property type="entry name" value="TrpB-like_PALP"/>
</dbReference>
<dbReference type="InterPro" id="IPR036052">
    <property type="entry name" value="TrpB-like_PALP_sf"/>
</dbReference>
<dbReference type="Pfam" id="PF00291">
    <property type="entry name" value="PALP"/>
    <property type="match status" value="1"/>
</dbReference>
<dbReference type="SUPFAM" id="SSF53686">
    <property type="entry name" value="Tryptophan synthase beta subunit-like PLP-dependent enzymes"/>
    <property type="match status" value="1"/>
</dbReference>
<evidence type="ECO:0000313" key="7">
    <source>
        <dbReference type="EMBL" id="GBP85804.1"/>
    </source>
</evidence>
<evidence type="ECO:0000256" key="3">
    <source>
        <dbReference type="ARBA" id="ARBA00023239"/>
    </source>
</evidence>
<dbReference type="GO" id="GO:0006567">
    <property type="term" value="P:L-threonine catabolic process"/>
    <property type="evidence" value="ECO:0007669"/>
    <property type="project" value="TreeGrafter"/>
</dbReference>
<dbReference type="GO" id="GO:0003941">
    <property type="term" value="F:L-serine ammonia-lyase activity"/>
    <property type="evidence" value="ECO:0007669"/>
    <property type="project" value="TreeGrafter"/>
</dbReference>
<dbReference type="GO" id="GO:0006565">
    <property type="term" value="P:L-serine catabolic process"/>
    <property type="evidence" value="ECO:0007669"/>
    <property type="project" value="TreeGrafter"/>
</dbReference>
<dbReference type="Gene3D" id="3.40.50.1100">
    <property type="match status" value="1"/>
</dbReference>
<evidence type="ECO:0000256" key="4">
    <source>
        <dbReference type="ARBA" id="ARBA00041766"/>
    </source>
</evidence>
<keyword evidence="8" id="KW-1185">Reference proteome</keyword>
<comment type="cofactor">
    <cofactor evidence="1">
        <name>pyridoxal 5'-phosphate</name>
        <dbReference type="ChEBI" id="CHEBI:597326"/>
    </cofactor>
</comment>
<name>A0A4C1ZFD5_EUMVA</name>
<dbReference type="InterPro" id="IPR050147">
    <property type="entry name" value="Ser/Thr_Dehydratase"/>
</dbReference>
<evidence type="ECO:0000256" key="5">
    <source>
        <dbReference type="ARBA" id="ARBA00042605"/>
    </source>
</evidence>
<dbReference type="PANTHER" id="PTHR48078">
    <property type="entry name" value="THREONINE DEHYDRATASE, MITOCHONDRIAL-RELATED"/>
    <property type="match status" value="1"/>
</dbReference>